<keyword evidence="1" id="KW-0378">Hydrolase</keyword>
<keyword evidence="4" id="KW-1185">Reference proteome</keyword>
<dbReference type="InterPro" id="IPR051695">
    <property type="entry name" value="Phosphoglycerate_Mutase"/>
</dbReference>
<evidence type="ECO:0000256" key="2">
    <source>
        <dbReference type="PIRSR" id="PIRSR613078-2"/>
    </source>
</evidence>
<evidence type="ECO:0000256" key="1">
    <source>
        <dbReference type="ARBA" id="ARBA00022801"/>
    </source>
</evidence>
<dbReference type="GO" id="GO:0043456">
    <property type="term" value="P:regulation of pentose-phosphate shunt"/>
    <property type="evidence" value="ECO:0007669"/>
    <property type="project" value="TreeGrafter"/>
</dbReference>
<evidence type="ECO:0000313" key="4">
    <source>
        <dbReference type="Proteomes" id="UP001172102"/>
    </source>
</evidence>
<sequence>MRLFLVRHGETVDNVAGLYAGVRDSALTVHGMLQAQRLSTHLASRSRSPTTGPITHIFSSDLQRAAHTAQAVIDAITRSPTAPDGSPFRLHLVKVPDLRERNFGSAEGKRFGASRADSETHEAMRARAERFVRWHLAELLAGGGEGSIVVVSHGLMLNSLLRVLLARYAPAELERLAGPPGVERGEYLTAWSNTGYLEMVVKRGVAAAVPSGGLNVSLVVIRVNVVDHLEGLKKTRGGIGSAQFDSRQRTLDSFLTPSSKKPRLE</sequence>
<dbReference type="SUPFAM" id="SSF53254">
    <property type="entry name" value="Phosphoglycerate mutase-like"/>
    <property type="match status" value="1"/>
</dbReference>
<feature type="binding site" evidence="2">
    <location>
        <begin position="7"/>
        <end position="14"/>
    </location>
    <ligand>
        <name>substrate</name>
    </ligand>
</feature>
<dbReference type="InterPro" id="IPR001345">
    <property type="entry name" value="PG/BPGM_mutase_AS"/>
</dbReference>
<name>A0AA39ZXX9_9PEZI</name>
<comment type="caution">
    <text evidence="3">The sequence shown here is derived from an EMBL/GenBank/DDBJ whole genome shotgun (WGS) entry which is preliminary data.</text>
</comment>
<dbReference type="PANTHER" id="PTHR46517">
    <property type="entry name" value="FRUCTOSE-2,6-BISPHOSPHATASE TIGAR"/>
    <property type="match status" value="1"/>
</dbReference>
<accession>A0AA39ZXX9</accession>
<dbReference type="PROSITE" id="PS00175">
    <property type="entry name" value="PG_MUTASE"/>
    <property type="match status" value="1"/>
</dbReference>
<dbReference type="GO" id="GO:0005829">
    <property type="term" value="C:cytosol"/>
    <property type="evidence" value="ECO:0007669"/>
    <property type="project" value="TreeGrafter"/>
</dbReference>
<feature type="binding site" evidence="2">
    <location>
        <position position="64"/>
    </location>
    <ligand>
        <name>substrate</name>
    </ligand>
</feature>
<gene>
    <name evidence="3" type="ORF">B0H67DRAFT_498953</name>
</gene>
<dbReference type="EMBL" id="JAUKUA010000007">
    <property type="protein sequence ID" value="KAK0705549.1"/>
    <property type="molecule type" value="Genomic_DNA"/>
</dbReference>
<dbReference type="InterPro" id="IPR029033">
    <property type="entry name" value="His_PPase_superfam"/>
</dbReference>
<dbReference type="Proteomes" id="UP001172102">
    <property type="component" value="Unassembled WGS sequence"/>
</dbReference>
<dbReference type="CDD" id="cd07067">
    <property type="entry name" value="HP_PGM_like"/>
    <property type="match status" value="1"/>
</dbReference>
<evidence type="ECO:0000313" key="3">
    <source>
        <dbReference type="EMBL" id="KAK0705549.1"/>
    </source>
</evidence>
<proteinExistence type="predicted"/>
<dbReference type="Gene3D" id="3.40.50.1240">
    <property type="entry name" value="Phosphoglycerate mutase-like"/>
    <property type="match status" value="1"/>
</dbReference>
<protein>
    <submittedName>
        <fullName evidence="3">Histidine phosphatase superfamily</fullName>
    </submittedName>
</protein>
<organism evidence="3 4">
    <name type="scientific">Lasiosphaeris hirsuta</name>
    <dbReference type="NCBI Taxonomy" id="260670"/>
    <lineage>
        <taxon>Eukaryota</taxon>
        <taxon>Fungi</taxon>
        <taxon>Dikarya</taxon>
        <taxon>Ascomycota</taxon>
        <taxon>Pezizomycotina</taxon>
        <taxon>Sordariomycetes</taxon>
        <taxon>Sordariomycetidae</taxon>
        <taxon>Sordariales</taxon>
        <taxon>Lasiosphaeriaceae</taxon>
        <taxon>Lasiosphaeris</taxon>
    </lineage>
</organism>
<dbReference type="GO" id="GO:0004331">
    <property type="term" value="F:fructose-2,6-bisphosphate 2-phosphatase activity"/>
    <property type="evidence" value="ECO:0007669"/>
    <property type="project" value="TreeGrafter"/>
</dbReference>
<dbReference type="InterPro" id="IPR013078">
    <property type="entry name" value="His_Pase_superF_clade-1"/>
</dbReference>
<dbReference type="GO" id="GO:0045820">
    <property type="term" value="P:negative regulation of glycolytic process"/>
    <property type="evidence" value="ECO:0007669"/>
    <property type="project" value="TreeGrafter"/>
</dbReference>
<dbReference type="AlphaFoldDB" id="A0AA39ZXX9"/>
<dbReference type="SMART" id="SM00855">
    <property type="entry name" value="PGAM"/>
    <property type="match status" value="1"/>
</dbReference>
<dbReference type="PANTHER" id="PTHR46517:SF1">
    <property type="entry name" value="FRUCTOSE-2,6-BISPHOSPHATASE TIGAR"/>
    <property type="match status" value="1"/>
</dbReference>
<dbReference type="Pfam" id="PF00300">
    <property type="entry name" value="His_Phos_1"/>
    <property type="match status" value="1"/>
</dbReference>
<reference evidence="3" key="1">
    <citation type="submission" date="2023-06" db="EMBL/GenBank/DDBJ databases">
        <title>Genome-scale phylogeny and comparative genomics of the fungal order Sordariales.</title>
        <authorList>
            <consortium name="Lawrence Berkeley National Laboratory"/>
            <person name="Hensen N."/>
            <person name="Bonometti L."/>
            <person name="Westerberg I."/>
            <person name="Brannstrom I.O."/>
            <person name="Guillou S."/>
            <person name="Cros-Aarteil S."/>
            <person name="Calhoun S."/>
            <person name="Haridas S."/>
            <person name="Kuo A."/>
            <person name="Mondo S."/>
            <person name="Pangilinan J."/>
            <person name="Riley R."/>
            <person name="Labutti K."/>
            <person name="Andreopoulos B."/>
            <person name="Lipzen A."/>
            <person name="Chen C."/>
            <person name="Yanf M."/>
            <person name="Daum C."/>
            <person name="Ng V."/>
            <person name="Clum A."/>
            <person name="Steindorff A."/>
            <person name="Ohm R."/>
            <person name="Martin F."/>
            <person name="Silar P."/>
            <person name="Natvig D."/>
            <person name="Lalanne C."/>
            <person name="Gautier V."/>
            <person name="Ament-Velasquez S.L."/>
            <person name="Kruys A."/>
            <person name="Hutchinson M.I."/>
            <person name="Powell A.J."/>
            <person name="Barry K."/>
            <person name="Miller A.N."/>
            <person name="Grigoriev I.V."/>
            <person name="Debuchy R."/>
            <person name="Gladieux P."/>
            <person name="Thoren M.H."/>
            <person name="Johannesson H."/>
        </authorList>
    </citation>
    <scope>NUCLEOTIDE SEQUENCE</scope>
    <source>
        <strain evidence="3">SMH4607-1</strain>
    </source>
</reference>